<evidence type="ECO:0000313" key="1">
    <source>
        <dbReference type="EMBL" id="VYU52162.1"/>
    </source>
</evidence>
<dbReference type="AlphaFoldDB" id="A0A6N3FJB5"/>
<organism evidence="1">
    <name type="scientific">Veillonella ratti</name>
    <dbReference type="NCBI Taxonomy" id="103892"/>
    <lineage>
        <taxon>Bacteria</taxon>
        <taxon>Bacillati</taxon>
        <taxon>Bacillota</taxon>
        <taxon>Negativicutes</taxon>
        <taxon>Veillonellales</taxon>
        <taxon>Veillonellaceae</taxon>
        <taxon>Veillonella</taxon>
    </lineage>
</organism>
<sequence length="370" mass="41339">MLDIRRLTQYLPEAAPLALNPIYPARRAALQILYESKDISVDLAKYLIGASYKDVMSGEADTFDLTLDDRQGLWSGDWYPSKNAQITVNLILIHWYYDVTTDINIPLGKFYIDDIGLASGNSGSTVQLNTVSVPDGVARDINNTRSWEKVQLKVVAQDLANSASLGLVYDSADNPTLDRVEQTEEPDLVFLERLCKDNGLCTKVSDGKIVVFDEAKYDAQDPIAIIDKLALEDMEDYEFHSKVRDIYTACTVTYQKSKNKEKISATFEAPEQNNKQKGTTEKKVLKINQEVADTAAALRLAKKELFNKNKEETTGKITLKGRPDLYAGACIMLNNFGVFDGKYVIKEVDAELSGNYVTSLDLRRALIGYN</sequence>
<gene>
    <name evidence="1" type="ORF">VRLFYP33_02351</name>
</gene>
<reference evidence="1" key="1">
    <citation type="submission" date="2019-11" db="EMBL/GenBank/DDBJ databases">
        <authorList>
            <person name="Feng L."/>
        </authorList>
    </citation>
    <scope>NUCLEOTIDE SEQUENCE</scope>
    <source>
        <strain evidence="1">VrattiLFYP33</strain>
    </source>
</reference>
<proteinExistence type="predicted"/>
<dbReference type="EMBL" id="CACRUX010000101">
    <property type="protein sequence ID" value="VYU52162.1"/>
    <property type="molecule type" value="Genomic_DNA"/>
</dbReference>
<name>A0A6N3FJB5_9FIRM</name>
<dbReference type="RefSeq" id="WP_156705853.1">
    <property type="nucleotide sequence ID" value="NZ_CACRUX010000101.1"/>
</dbReference>
<accession>A0A6N3FJB5</accession>
<protein>
    <submittedName>
        <fullName evidence="1">Phage late control gene D protein (GPD)</fullName>
    </submittedName>
</protein>
<dbReference type="SUPFAM" id="SSF69279">
    <property type="entry name" value="Phage tail proteins"/>
    <property type="match status" value="1"/>
</dbReference>
<dbReference type="Pfam" id="PF05954">
    <property type="entry name" value="Phage_GPD"/>
    <property type="match status" value="1"/>
</dbReference>